<gene>
    <name evidence="1" type="ORF">C7K25_02670</name>
</gene>
<accession>A0ABT7C514</accession>
<comment type="caution">
    <text evidence="1">The sequence shown here is derived from an EMBL/GenBank/DDBJ whole genome shotgun (WGS) entry which is preliminary data.</text>
</comment>
<dbReference type="RefSeq" id="WP_026935703.1">
    <property type="nucleotide sequence ID" value="NZ_CP028426.1"/>
</dbReference>
<evidence type="ECO:0000313" key="2">
    <source>
        <dbReference type="Proteomes" id="UP001170379"/>
    </source>
</evidence>
<evidence type="ECO:0000313" key="1">
    <source>
        <dbReference type="EMBL" id="MDJ1370286.1"/>
    </source>
</evidence>
<name>A0ABT7C514_9MICO</name>
<organism evidence="1 2">
    <name type="scientific">Gulosibacter molinativorax</name>
    <dbReference type="NCBI Taxonomy" id="256821"/>
    <lineage>
        <taxon>Bacteria</taxon>
        <taxon>Bacillati</taxon>
        <taxon>Actinomycetota</taxon>
        <taxon>Actinomycetes</taxon>
        <taxon>Micrococcales</taxon>
        <taxon>Microbacteriaceae</taxon>
        <taxon>Gulosibacter</taxon>
    </lineage>
</organism>
<reference evidence="1" key="1">
    <citation type="submission" date="2018-03" db="EMBL/GenBank/DDBJ databases">
        <authorList>
            <person name="Nunes O.C."/>
            <person name="Lopes A.R."/>
            <person name="Froufe H."/>
            <person name="Munoz-Merida A."/>
            <person name="Barroso C."/>
            <person name="Egas C."/>
        </authorList>
    </citation>
    <scope>NUCLEOTIDE SEQUENCE</scope>
    <source>
        <strain evidence="1">ON4</strain>
    </source>
</reference>
<protein>
    <submittedName>
        <fullName evidence="1">Uncharacterized protein</fullName>
    </submittedName>
</protein>
<proteinExistence type="predicted"/>
<reference evidence="1" key="2">
    <citation type="journal article" date="2022" name="Sci. Rep.">
        <title>In silico prediction of the enzymes involved in the degradation of the herbicide molinate by Gulosibacter molinativorax ON4T.</title>
        <authorList>
            <person name="Lopes A.R."/>
            <person name="Bunin E."/>
            <person name="Viana A.T."/>
            <person name="Froufe H."/>
            <person name="Munoz-Merida A."/>
            <person name="Pinho D."/>
            <person name="Figueiredo J."/>
            <person name="Barroso C."/>
            <person name="Vaz-Moreira I."/>
            <person name="Bellanger X."/>
            <person name="Egas C."/>
            <person name="Nunes O.C."/>
        </authorList>
    </citation>
    <scope>NUCLEOTIDE SEQUENCE</scope>
    <source>
        <strain evidence="1">ON4</strain>
    </source>
</reference>
<dbReference type="EMBL" id="PXVD01000003">
    <property type="protein sequence ID" value="MDJ1370286.1"/>
    <property type="molecule type" value="Genomic_DNA"/>
</dbReference>
<keyword evidence="2" id="KW-1185">Reference proteome</keyword>
<sequence length="173" mass="18690">MSTFTYSYAYTRSQALVDQVEVLFSGAGIPSGSTAKVCHGVQEKWLAAVGLYLLKNGQRVYEIEAVINWSAHSGNPTLNFSTDLPGWEGKASPEAAILGARFAAKAQSEGLDPRYWVRFIPAIQNDPALHQRLCPEVGVSYGSSVPGWAKSPTEVKLSLQDLSEVGMAERSAL</sequence>
<dbReference type="Proteomes" id="UP001170379">
    <property type="component" value="Unassembled WGS sequence"/>
</dbReference>